<keyword evidence="4 7" id="KW-0812">Transmembrane</keyword>
<proteinExistence type="inferred from homology"/>
<dbReference type="GO" id="GO:0016020">
    <property type="term" value="C:membrane"/>
    <property type="evidence" value="ECO:0007669"/>
    <property type="project" value="UniProtKB-SubCell"/>
</dbReference>
<dbReference type="AlphaFoldDB" id="A0A3E0B1D2"/>
<feature type="transmembrane region" description="Helical" evidence="7">
    <location>
        <begin position="136"/>
        <end position="157"/>
    </location>
</feature>
<sequence>MPFFKSNLIVLVLFYIAAPIAHIFLNFNGIYLMLIVTVWMLTVIFHELGHCFLAKCRGMKISIISGLPGMYMNGRWYLKIPIYFSFGAMLAYKPLKNGHITKNDIIWLNLGGAIFNLIAITILLLIKYIFDIEDSILNFAIWMNLIIGIVTGLNPVAADGKSIWNLMRGKTDELKFYDSMNYMYDPEVGSARILKEIDENRDIIANYSRNLAWIEKNIEKNSISKIYENELYDTEEFNQKLARAFQTLYKAADGHQITEKEAEIFHEVNMSVYFVFGDIYEYFKTGNDKILRKLEKQKSWLPSHREDMLFQTAIQKLS</sequence>
<comment type="cofactor">
    <cofactor evidence="1">
        <name>Zn(2+)</name>
        <dbReference type="ChEBI" id="CHEBI:29105"/>
    </cofactor>
</comment>
<gene>
    <name evidence="9" type="ORF">DFR63_1203</name>
</gene>
<dbReference type="Proteomes" id="UP000257076">
    <property type="component" value="Unassembled WGS sequence"/>
</dbReference>
<feature type="transmembrane region" description="Helical" evidence="7">
    <location>
        <begin position="7"/>
        <end position="25"/>
    </location>
</feature>
<evidence type="ECO:0000256" key="2">
    <source>
        <dbReference type="ARBA" id="ARBA00004141"/>
    </source>
</evidence>
<organism evidence="9 10">
    <name type="scientific">Jeotgalicoccus halotolerans</name>
    <dbReference type="NCBI Taxonomy" id="157227"/>
    <lineage>
        <taxon>Bacteria</taxon>
        <taxon>Bacillati</taxon>
        <taxon>Bacillota</taxon>
        <taxon>Bacilli</taxon>
        <taxon>Bacillales</taxon>
        <taxon>Staphylococcaceae</taxon>
        <taxon>Jeotgalicoccus</taxon>
    </lineage>
</organism>
<dbReference type="Pfam" id="PF02163">
    <property type="entry name" value="Peptidase_M50"/>
    <property type="match status" value="1"/>
</dbReference>
<feature type="transmembrane region" description="Helical" evidence="7">
    <location>
        <begin position="31"/>
        <end position="55"/>
    </location>
</feature>
<evidence type="ECO:0000256" key="3">
    <source>
        <dbReference type="ARBA" id="ARBA00007931"/>
    </source>
</evidence>
<evidence type="ECO:0000256" key="6">
    <source>
        <dbReference type="ARBA" id="ARBA00023136"/>
    </source>
</evidence>
<feature type="domain" description="Peptidase M50" evidence="8">
    <location>
        <begin position="38"/>
        <end position="254"/>
    </location>
</feature>
<dbReference type="EMBL" id="QUMW01000010">
    <property type="protein sequence ID" value="REG24892.1"/>
    <property type="molecule type" value="Genomic_DNA"/>
</dbReference>
<comment type="caution">
    <text evidence="9">The sequence shown here is derived from an EMBL/GenBank/DDBJ whole genome shotgun (WGS) entry which is preliminary data.</text>
</comment>
<evidence type="ECO:0000259" key="8">
    <source>
        <dbReference type="Pfam" id="PF02163"/>
    </source>
</evidence>
<evidence type="ECO:0000313" key="10">
    <source>
        <dbReference type="Proteomes" id="UP000257076"/>
    </source>
</evidence>
<evidence type="ECO:0000256" key="7">
    <source>
        <dbReference type="SAM" id="Phobius"/>
    </source>
</evidence>
<dbReference type="GO" id="GO:0006508">
    <property type="term" value="P:proteolysis"/>
    <property type="evidence" value="ECO:0007669"/>
    <property type="project" value="InterPro"/>
</dbReference>
<evidence type="ECO:0000256" key="5">
    <source>
        <dbReference type="ARBA" id="ARBA00022989"/>
    </source>
</evidence>
<keyword evidence="10" id="KW-1185">Reference proteome</keyword>
<keyword evidence="6 7" id="KW-0472">Membrane</keyword>
<feature type="transmembrane region" description="Helical" evidence="7">
    <location>
        <begin position="76"/>
        <end position="93"/>
    </location>
</feature>
<comment type="similarity">
    <text evidence="3">Belongs to the peptidase M50B family.</text>
</comment>
<comment type="subcellular location">
    <subcellularLocation>
        <location evidence="2">Membrane</location>
        <topology evidence="2">Multi-pass membrane protein</topology>
    </subcellularLocation>
</comment>
<evidence type="ECO:0000256" key="1">
    <source>
        <dbReference type="ARBA" id="ARBA00001947"/>
    </source>
</evidence>
<protein>
    <recommendedName>
        <fullName evidence="8">Peptidase M50 domain-containing protein</fullName>
    </recommendedName>
</protein>
<name>A0A3E0B1D2_9STAP</name>
<evidence type="ECO:0000256" key="4">
    <source>
        <dbReference type="ARBA" id="ARBA00022692"/>
    </source>
</evidence>
<reference evidence="9 10" key="1">
    <citation type="submission" date="2018-08" db="EMBL/GenBank/DDBJ databases">
        <title>Genomic Encyclopedia of Type Strains, Phase IV (KMG-IV): sequencing the most valuable type-strain genomes for metagenomic binning, comparative biology and taxonomic classification.</title>
        <authorList>
            <person name="Goeker M."/>
        </authorList>
    </citation>
    <scope>NUCLEOTIDE SEQUENCE [LARGE SCALE GENOMIC DNA]</scope>
    <source>
        <strain evidence="9 10">DSM 17274</strain>
    </source>
</reference>
<dbReference type="InterPro" id="IPR008915">
    <property type="entry name" value="Peptidase_M50"/>
</dbReference>
<accession>A0A3E0B1D2</accession>
<keyword evidence="5 7" id="KW-1133">Transmembrane helix</keyword>
<evidence type="ECO:0000313" key="9">
    <source>
        <dbReference type="EMBL" id="REG24892.1"/>
    </source>
</evidence>
<feature type="transmembrane region" description="Helical" evidence="7">
    <location>
        <begin position="105"/>
        <end position="129"/>
    </location>
</feature>